<protein>
    <submittedName>
        <fullName evidence="3">Universal stress protein</fullName>
    </submittedName>
</protein>
<dbReference type="InterPro" id="IPR006015">
    <property type="entry name" value="Universal_stress_UspA"/>
</dbReference>
<accession>A0ABU0YNU1</accession>
<dbReference type="Proteomes" id="UP001230156">
    <property type="component" value="Unassembled WGS sequence"/>
</dbReference>
<evidence type="ECO:0000313" key="3">
    <source>
        <dbReference type="EMBL" id="MDQ7249391.1"/>
    </source>
</evidence>
<dbReference type="CDD" id="cd00293">
    <property type="entry name" value="USP-like"/>
    <property type="match status" value="1"/>
</dbReference>
<dbReference type="Gene3D" id="3.40.50.620">
    <property type="entry name" value="HUPs"/>
    <property type="match status" value="1"/>
</dbReference>
<feature type="domain" description="UspA" evidence="2">
    <location>
        <begin position="4"/>
        <end position="141"/>
    </location>
</feature>
<keyword evidence="4" id="KW-1185">Reference proteome</keyword>
<reference evidence="4" key="1">
    <citation type="submission" date="2023-08" db="EMBL/GenBank/DDBJ databases">
        <title>Rhodospirillaceae gen. nov., a novel taxon isolated from the Yangtze River Yuezi River estuary sludge.</title>
        <authorList>
            <person name="Ruan L."/>
        </authorList>
    </citation>
    <scope>NUCLEOTIDE SEQUENCE [LARGE SCALE GENOMIC DNA]</scope>
    <source>
        <strain evidence="4">R-7</strain>
    </source>
</reference>
<sequence>MADQRILCATDGSALSEKAVIHAINWAQQLNQFLAFITVTDGSEIKFIVWDEAKLAAGDLPVDKSLLVALERALAAGLKRVSCVRGTSPDIADGVVTYAEKNHYHHIIVGSAGRSGTARFLKGSVAEDIVVRAHCPVTIVR</sequence>
<dbReference type="InterPro" id="IPR006016">
    <property type="entry name" value="UspA"/>
</dbReference>
<comment type="similarity">
    <text evidence="1">Belongs to the universal stress protein A family.</text>
</comment>
<dbReference type="PANTHER" id="PTHR46268">
    <property type="entry name" value="STRESS RESPONSE PROTEIN NHAX"/>
    <property type="match status" value="1"/>
</dbReference>
<evidence type="ECO:0000313" key="4">
    <source>
        <dbReference type="Proteomes" id="UP001230156"/>
    </source>
</evidence>
<organism evidence="3 4">
    <name type="scientific">Dongia sedimenti</name>
    <dbReference type="NCBI Taxonomy" id="3064282"/>
    <lineage>
        <taxon>Bacteria</taxon>
        <taxon>Pseudomonadati</taxon>
        <taxon>Pseudomonadota</taxon>
        <taxon>Alphaproteobacteria</taxon>
        <taxon>Rhodospirillales</taxon>
        <taxon>Dongiaceae</taxon>
        <taxon>Dongia</taxon>
    </lineage>
</organism>
<proteinExistence type="inferred from homology"/>
<evidence type="ECO:0000259" key="2">
    <source>
        <dbReference type="Pfam" id="PF00582"/>
    </source>
</evidence>
<dbReference type="RefSeq" id="WP_379957315.1">
    <property type="nucleotide sequence ID" value="NZ_JAUYVI010000005.1"/>
</dbReference>
<evidence type="ECO:0000256" key="1">
    <source>
        <dbReference type="ARBA" id="ARBA00008791"/>
    </source>
</evidence>
<dbReference type="PRINTS" id="PR01438">
    <property type="entry name" value="UNVRSLSTRESS"/>
</dbReference>
<comment type="caution">
    <text evidence="3">The sequence shown here is derived from an EMBL/GenBank/DDBJ whole genome shotgun (WGS) entry which is preliminary data.</text>
</comment>
<dbReference type="EMBL" id="JAUYVI010000005">
    <property type="protein sequence ID" value="MDQ7249391.1"/>
    <property type="molecule type" value="Genomic_DNA"/>
</dbReference>
<dbReference type="Pfam" id="PF00582">
    <property type="entry name" value="Usp"/>
    <property type="match status" value="1"/>
</dbReference>
<dbReference type="SUPFAM" id="SSF52402">
    <property type="entry name" value="Adenine nucleotide alpha hydrolases-like"/>
    <property type="match status" value="1"/>
</dbReference>
<dbReference type="PANTHER" id="PTHR46268:SF6">
    <property type="entry name" value="UNIVERSAL STRESS PROTEIN UP12"/>
    <property type="match status" value="1"/>
</dbReference>
<gene>
    <name evidence="3" type="ORF">Q8A70_17015</name>
</gene>
<dbReference type="InterPro" id="IPR014729">
    <property type="entry name" value="Rossmann-like_a/b/a_fold"/>
</dbReference>
<name>A0ABU0YNU1_9PROT</name>